<name>A0ABX0WB28_9RHOB</name>
<protein>
    <submittedName>
        <fullName evidence="1">Uncharacterized protein</fullName>
    </submittedName>
</protein>
<dbReference type="Proteomes" id="UP001429564">
    <property type="component" value="Unassembled WGS sequence"/>
</dbReference>
<accession>A0ABX0WB28</accession>
<comment type="caution">
    <text evidence="1">The sequence shown here is derived from an EMBL/GenBank/DDBJ whole genome shotgun (WGS) entry which is preliminary data.</text>
</comment>
<evidence type="ECO:0000313" key="1">
    <source>
        <dbReference type="EMBL" id="NIZ61984.1"/>
    </source>
</evidence>
<sequence length="67" mass="7720">MYWLAILNWVYRRQKQPYDNFRSSQLIAPVQQTSGAALKKTSKKIGLTTPSHYPQTLIGDESDSMME</sequence>
<gene>
    <name evidence="1" type="ORF">DL239_13465</name>
</gene>
<dbReference type="EMBL" id="QHLQ01000013">
    <property type="protein sequence ID" value="NIZ61984.1"/>
    <property type="molecule type" value="Genomic_DNA"/>
</dbReference>
<keyword evidence="2" id="KW-1185">Reference proteome</keyword>
<proteinExistence type="predicted"/>
<organism evidence="1 2">
    <name type="scientific">Parasedimentitalea denitrificans</name>
    <dbReference type="NCBI Taxonomy" id="2211118"/>
    <lineage>
        <taxon>Bacteria</taxon>
        <taxon>Pseudomonadati</taxon>
        <taxon>Pseudomonadota</taxon>
        <taxon>Alphaproteobacteria</taxon>
        <taxon>Rhodobacterales</taxon>
        <taxon>Paracoccaceae</taxon>
        <taxon>Parasedimentitalea</taxon>
    </lineage>
</organism>
<reference evidence="1 2" key="1">
    <citation type="submission" date="2018-05" db="EMBL/GenBank/DDBJ databases">
        <authorList>
            <person name="Zhang Y.-J."/>
        </authorList>
    </citation>
    <scope>NUCLEOTIDE SEQUENCE [LARGE SCALE GENOMIC DNA]</scope>
    <source>
        <strain evidence="1 2">CY04</strain>
    </source>
</reference>
<evidence type="ECO:0000313" key="2">
    <source>
        <dbReference type="Proteomes" id="UP001429564"/>
    </source>
</evidence>